<feature type="domain" description="Integrator complex subunit 7 N-terminal" evidence="3">
    <location>
        <begin position="32"/>
        <end position="529"/>
    </location>
</feature>
<comment type="caution">
    <text evidence="4">The sequence shown here is derived from an EMBL/GenBank/DDBJ whole genome shotgun (WGS) entry which is preliminary data.</text>
</comment>
<dbReference type="InterPro" id="IPR056516">
    <property type="entry name" value="INTS7_N"/>
</dbReference>
<reference evidence="4 5" key="1">
    <citation type="submission" date="2024-08" db="EMBL/GenBank/DDBJ databases">
        <title>Insights into the chromosomal genome structure of Flemingia macrophylla.</title>
        <authorList>
            <person name="Ding Y."/>
            <person name="Zhao Y."/>
            <person name="Bi W."/>
            <person name="Wu M."/>
            <person name="Zhao G."/>
            <person name="Gong Y."/>
            <person name="Li W."/>
            <person name="Zhang P."/>
        </authorList>
    </citation>
    <scope>NUCLEOTIDE SEQUENCE [LARGE SCALE GENOMIC DNA]</scope>
    <source>
        <strain evidence="4">DYQJB</strain>
        <tissue evidence="4">Leaf</tissue>
    </source>
</reference>
<dbReference type="Pfam" id="PF24436">
    <property type="entry name" value="INTS7_N"/>
    <property type="match status" value="1"/>
</dbReference>
<feature type="domain" description="Integrator complex subunit 7-like C-terminal" evidence="2">
    <location>
        <begin position="880"/>
        <end position="1052"/>
    </location>
</feature>
<protein>
    <recommendedName>
        <fullName evidence="6">Integrator complex subunit 7</fullName>
    </recommendedName>
</protein>
<dbReference type="SUPFAM" id="SSF48371">
    <property type="entry name" value="ARM repeat"/>
    <property type="match status" value="1"/>
</dbReference>
<sequence>MEPRLRQWSREPESGIAPYAMFELVPGEERLFANAILLRLAEAFRVGDLETRISVVRVFLSERKHRDKKRKGLLSEARVANHLELLNRVKSVFDSGDFNSRALALVLFGCWADFVEDNAQIRYLVFSSLVSSHDCEVNASLFATGCFCEISDDFASISVEMLFNIMNSSSVSLHVKLVAARVLAKCKSSYSVAHKAYKVDFLISFLNRERTLHVQETVIKCLHYLFGKGLCEHPDNSGIIHQLLSVMEEPEISLAMQYKVLKVLHKVLLPIPPSVLHMEPHEFFKLLNVVENTSQYPASRKSCMAICILADLCCRMENIADMDNAVFCSLPSRVISLIKDHIKLLVRPLLEGCQNDLKIYQDLQGLLKILLTIVERHPYLGSLGFDGIKDVIESLVAVASADHPVPSTLVAVNFKVVKQNSFSLKILQKLYRFLVICLENLYITSAINTELLSKVNILVELVCQYSLIDCYTYTLYRLLLHSHPICDGLVFENNETHPASCVIKCTMFVNKVLTETNGWIAYKVGTHAACQGEWLLATNIFRMLITKVKSASCCSWLKALFQYAHSEGKFQLHSLPKQGTTSMELMETIKFPLTSFDYMHDKCPRLAGNINGCNYYDELSQSHMAVSSSLKILEASLTSSQAFCFQRWFLSLRARVLENLVDMLKALREISLNVDQNTNPVVIESSDKLRCLKSYEDITEISLKLFRLAEEFDLLRASFIGIDSESSAVLAAHGLSCSVLAVAAAFGVFNIDRHSHRVFIGDKISCNLQALTIQNLRRLFWCVDQGDRASLSLLLNYFCLNGSCLSSRPSCETWNISYKDRKVLDFCRYVISGVVCLCDKKSASQFTKKALSLIFNTLIKWMHLRFRIPKYFFKVRPFFGSEIFVHDENSRNGVDISVLQGSHLTLNICVQLKNVPANFLVKSSKLYCMLICSTSFHVPRGQPIGHLQSGYEAWKDDEIVELNQKLLCHVLDSMAGKRRVIHNRGHGNTRVVETFVDFRPNEKEQGFAHCSLDVSDFPEGSYRIKWHSCLVDSQGSYWNLLPLNSGPVFIIKPRVDSIH</sequence>
<dbReference type="Pfam" id="PF22966">
    <property type="entry name" value="INTS7_C_plants"/>
    <property type="match status" value="1"/>
</dbReference>
<name>A0ABD1MHZ8_9FABA</name>
<organism evidence="4 5">
    <name type="scientific">Flemingia macrophylla</name>
    <dbReference type="NCBI Taxonomy" id="520843"/>
    <lineage>
        <taxon>Eukaryota</taxon>
        <taxon>Viridiplantae</taxon>
        <taxon>Streptophyta</taxon>
        <taxon>Embryophyta</taxon>
        <taxon>Tracheophyta</taxon>
        <taxon>Spermatophyta</taxon>
        <taxon>Magnoliopsida</taxon>
        <taxon>eudicotyledons</taxon>
        <taxon>Gunneridae</taxon>
        <taxon>Pentapetalae</taxon>
        <taxon>rosids</taxon>
        <taxon>fabids</taxon>
        <taxon>Fabales</taxon>
        <taxon>Fabaceae</taxon>
        <taxon>Papilionoideae</taxon>
        <taxon>50 kb inversion clade</taxon>
        <taxon>NPAAA clade</taxon>
        <taxon>indigoferoid/millettioid clade</taxon>
        <taxon>Phaseoleae</taxon>
        <taxon>Flemingia</taxon>
    </lineage>
</organism>
<evidence type="ECO:0000259" key="3">
    <source>
        <dbReference type="Pfam" id="PF24436"/>
    </source>
</evidence>
<dbReference type="InterPro" id="IPR055195">
    <property type="entry name" value="INTS7_C_plant"/>
</dbReference>
<evidence type="ECO:0008006" key="6">
    <source>
        <dbReference type="Google" id="ProtNLM"/>
    </source>
</evidence>
<evidence type="ECO:0000256" key="1">
    <source>
        <dbReference type="ARBA" id="ARBA00008565"/>
    </source>
</evidence>
<dbReference type="AlphaFoldDB" id="A0ABD1MHZ8"/>
<evidence type="ECO:0000313" key="4">
    <source>
        <dbReference type="EMBL" id="KAL2335425.1"/>
    </source>
</evidence>
<dbReference type="Proteomes" id="UP001603857">
    <property type="component" value="Unassembled WGS sequence"/>
</dbReference>
<dbReference type="InterPro" id="IPR033060">
    <property type="entry name" value="INTS7"/>
</dbReference>
<gene>
    <name evidence="4" type="ORF">Fmac_016638</name>
</gene>
<evidence type="ECO:0000313" key="5">
    <source>
        <dbReference type="Proteomes" id="UP001603857"/>
    </source>
</evidence>
<proteinExistence type="inferred from homology"/>
<dbReference type="InterPro" id="IPR016024">
    <property type="entry name" value="ARM-type_fold"/>
</dbReference>
<dbReference type="EMBL" id="JBGMDY010000005">
    <property type="protein sequence ID" value="KAL2335425.1"/>
    <property type="molecule type" value="Genomic_DNA"/>
</dbReference>
<dbReference type="PANTHER" id="PTHR13322">
    <property type="entry name" value="C1ORF73 PROTEIN"/>
    <property type="match status" value="1"/>
</dbReference>
<dbReference type="PANTHER" id="PTHR13322:SF2">
    <property type="entry name" value="INTEGRATOR COMPLEX SUBUNIT 7"/>
    <property type="match status" value="1"/>
</dbReference>
<comment type="similarity">
    <text evidence="1">Belongs to the Integrator subunit 7 family.</text>
</comment>
<accession>A0ABD1MHZ8</accession>
<evidence type="ECO:0000259" key="2">
    <source>
        <dbReference type="Pfam" id="PF22966"/>
    </source>
</evidence>
<keyword evidence="5" id="KW-1185">Reference proteome</keyword>